<organism evidence="2 3">
    <name type="scientific">Eisenbergiella tayi</name>
    <dbReference type="NCBI Taxonomy" id="1432052"/>
    <lineage>
        <taxon>Bacteria</taxon>
        <taxon>Bacillati</taxon>
        <taxon>Bacillota</taxon>
        <taxon>Clostridia</taxon>
        <taxon>Lachnospirales</taxon>
        <taxon>Lachnospiraceae</taxon>
        <taxon>Eisenbergiella</taxon>
    </lineage>
</organism>
<dbReference type="AlphaFoldDB" id="A0A1E3A5A6"/>
<accession>A0A1E3A5A6</accession>
<proteinExistence type="predicted"/>
<dbReference type="GO" id="GO:0000270">
    <property type="term" value="P:peptidoglycan metabolic process"/>
    <property type="evidence" value="ECO:0007669"/>
    <property type="project" value="TreeGrafter"/>
</dbReference>
<dbReference type="CDD" id="cd06259">
    <property type="entry name" value="YdcF-like"/>
    <property type="match status" value="1"/>
</dbReference>
<evidence type="ECO:0000259" key="1">
    <source>
        <dbReference type="Pfam" id="PF02698"/>
    </source>
</evidence>
<dbReference type="EMBL" id="MCGH01000003">
    <property type="protein sequence ID" value="ODM03657.1"/>
    <property type="molecule type" value="Genomic_DNA"/>
</dbReference>
<dbReference type="InterPro" id="IPR014729">
    <property type="entry name" value="Rossmann-like_a/b/a_fold"/>
</dbReference>
<dbReference type="InterPro" id="IPR051599">
    <property type="entry name" value="Cell_Envelope_Assoc"/>
</dbReference>
<dbReference type="PANTHER" id="PTHR30336">
    <property type="entry name" value="INNER MEMBRANE PROTEIN, PROBABLE PERMEASE"/>
    <property type="match status" value="1"/>
</dbReference>
<dbReference type="RefSeq" id="WP_069154783.1">
    <property type="nucleotide sequence ID" value="NZ_MCGH01000003.1"/>
</dbReference>
<reference evidence="2 3" key="1">
    <citation type="submission" date="2016-07" db="EMBL/GenBank/DDBJ databases">
        <title>Characterization of isolates of Eisenbergiella tayi derived from blood cultures, using whole genome sequencing.</title>
        <authorList>
            <person name="Burdz T."/>
            <person name="Wiebe D."/>
            <person name="Huynh C."/>
            <person name="Bernard K."/>
        </authorList>
    </citation>
    <scope>NUCLEOTIDE SEQUENCE [LARGE SCALE GENOMIC DNA]</scope>
    <source>
        <strain evidence="2 3">NML 110608</strain>
    </source>
</reference>
<evidence type="ECO:0000313" key="3">
    <source>
        <dbReference type="Proteomes" id="UP000094067"/>
    </source>
</evidence>
<comment type="caution">
    <text evidence="2">The sequence shown here is derived from an EMBL/GenBank/DDBJ whole genome shotgun (WGS) entry which is preliminary data.</text>
</comment>
<evidence type="ECO:0000313" key="2">
    <source>
        <dbReference type="EMBL" id="ODM03657.1"/>
    </source>
</evidence>
<dbReference type="GO" id="GO:0043164">
    <property type="term" value="P:Gram-negative-bacterium-type cell wall biogenesis"/>
    <property type="evidence" value="ECO:0007669"/>
    <property type="project" value="TreeGrafter"/>
</dbReference>
<gene>
    <name evidence="2" type="ORF">BEI61_04455</name>
</gene>
<dbReference type="Proteomes" id="UP000094067">
    <property type="component" value="Unassembled WGS sequence"/>
</dbReference>
<feature type="domain" description="DUF218" evidence="1">
    <location>
        <begin position="22"/>
        <end position="167"/>
    </location>
</feature>
<protein>
    <recommendedName>
        <fullName evidence="1">DUF218 domain-containing protein</fullName>
    </recommendedName>
</protein>
<name>A0A1E3A5A6_9FIRM</name>
<dbReference type="PATRIC" id="fig|1432052.4.peg.4946"/>
<dbReference type="Gene3D" id="3.40.50.620">
    <property type="entry name" value="HUPs"/>
    <property type="match status" value="1"/>
</dbReference>
<dbReference type="PANTHER" id="PTHR30336:SF4">
    <property type="entry name" value="ENVELOPE BIOGENESIS FACTOR ELYC"/>
    <property type="match status" value="1"/>
</dbReference>
<dbReference type="GO" id="GO:0005886">
    <property type="term" value="C:plasma membrane"/>
    <property type="evidence" value="ECO:0007669"/>
    <property type="project" value="TreeGrafter"/>
</dbReference>
<dbReference type="InterPro" id="IPR003848">
    <property type="entry name" value="DUF218"/>
</dbReference>
<dbReference type="Pfam" id="PF02698">
    <property type="entry name" value="DUF218"/>
    <property type="match status" value="1"/>
</dbReference>
<sequence length="198" mass="22393">MNHIIEDISNFVFVENVPEKADAIMVVGGGFPELAETAAQLWKDNYAPFILVGGGIGAGLKKFQRPRTKKEIYNKEYLTECDFYTDVLLKNDIPEDVILGEKKSAFTRENAVYAKKLSVDAGLELKKVLLICKAFHARRCLMFYQSYFPGVEFLVIPCNAYNIGKNNWYLSEGGISRVLGEIKRCGEQFLAEDINNYL</sequence>